<keyword evidence="2 4" id="KW-0732">Signal</keyword>
<dbReference type="Gene3D" id="3.40.190.10">
    <property type="entry name" value="Periplasmic binding protein-like II"/>
    <property type="match status" value="2"/>
</dbReference>
<name>A0A2S7WLY9_9FLAO</name>
<evidence type="ECO:0000256" key="1">
    <source>
        <dbReference type="ARBA" id="ARBA00004339"/>
    </source>
</evidence>
<gene>
    <name evidence="6" type="ORF">BTO18_03615</name>
</gene>
<dbReference type="PANTHER" id="PTHR35936:SF19">
    <property type="entry name" value="AMINO-ACID-BINDING PROTEIN YXEM-RELATED"/>
    <property type="match status" value="1"/>
</dbReference>
<dbReference type="EMBL" id="MSCN01000001">
    <property type="protein sequence ID" value="PQJ78332.1"/>
    <property type="molecule type" value="Genomic_DNA"/>
</dbReference>
<evidence type="ECO:0000313" key="7">
    <source>
        <dbReference type="Proteomes" id="UP000238882"/>
    </source>
</evidence>
<keyword evidence="3" id="KW-0472">Membrane</keyword>
<dbReference type="GO" id="GO:0009279">
    <property type="term" value="C:cell outer membrane"/>
    <property type="evidence" value="ECO:0007669"/>
    <property type="project" value="UniProtKB-SubCell"/>
</dbReference>
<comment type="caution">
    <text evidence="6">The sequence shown here is derived from an EMBL/GenBank/DDBJ whole genome shotgun (WGS) entry which is preliminary data.</text>
</comment>
<dbReference type="CDD" id="cd13403">
    <property type="entry name" value="MLTF-like"/>
    <property type="match status" value="1"/>
</dbReference>
<dbReference type="Pfam" id="PF00497">
    <property type="entry name" value="SBP_bac_3"/>
    <property type="match status" value="1"/>
</dbReference>
<evidence type="ECO:0000256" key="3">
    <source>
        <dbReference type="ARBA" id="ARBA00023237"/>
    </source>
</evidence>
<feature type="signal peptide" evidence="4">
    <location>
        <begin position="1"/>
        <end position="19"/>
    </location>
</feature>
<dbReference type="InterPro" id="IPR023346">
    <property type="entry name" value="Lysozyme-like_dom_sf"/>
</dbReference>
<protein>
    <submittedName>
        <fullName evidence="6">Lytic transglycosylase F</fullName>
    </submittedName>
</protein>
<dbReference type="SUPFAM" id="SSF53955">
    <property type="entry name" value="Lysozyme-like"/>
    <property type="match status" value="1"/>
</dbReference>
<dbReference type="CDD" id="cd01009">
    <property type="entry name" value="PBP2_YfhD_N"/>
    <property type="match status" value="1"/>
</dbReference>
<dbReference type="AlphaFoldDB" id="A0A2S7WLY9"/>
<evidence type="ECO:0000259" key="5">
    <source>
        <dbReference type="SMART" id="SM00062"/>
    </source>
</evidence>
<organism evidence="6 7">
    <name type="scientific">Polaribacter porphyrae</name>
    <dbReference type="NCBI Taxonomy" id="1137780"/>
    <lineage>
        <taxon>Bacteria</taxon>
        <taxon>Pseudomonadati</taxon>
        <taxon>Bacteroidota</taxon>
        <taxon>Flavobacteriia</taxon>
        <taxon>Flavobacteriales</taxon>
        <taxon>Flavobacteriaceae</taxon>
    </lineage>
</organism>
<evidence type="ECO:0000313" key="6">
    <source>
        <dbReference type="EMBL" id="PQJ78332.1"/>
    </source>
</evidence>
<dbReference type="RefSeq" id="WP_105014916.1">
    <property type="nucleotide sequence ID" value="NZ_MSCN01000001.1"/>
</dbReference>
<dbReference type="Gene3D" id="1.10.530.10">
    <property type="match status" value="1"/>
</dbReference>
<keyword evidence="3" id="KW-0998">Cell outer membrane</keyword>
<feature type="domain" description="Solute-binding protein family 3/N-terminal" evidence="5">
    <location>
        <begin position="57"/>
        <end position="291"/>
    </location>
</feature>
<dbReference type="SUPFAM" id="SSF53850">
    <property type="entry name" value="Periplasmic binding protein-like II"/>
    <property type="match status" value="1"/>
</dbReference>
<dbReference type="Proteomes" id="UP000238882">
    <property type="component" value="Unassembled WGS sequence"/>
</dbReference>
<reference evidence="6 7" key="1">
    <citation type="submission" date="2016-12" db="EMBL/GenBank/DDBJ databases">
        <title>Trade-off between light-utilization and light-protection in marine flavobacteria.</title>
        <authorList>
            <person name="Kumagai Y."/>
            <person name="Yoshizawa S."/>
            <person name="Kogure K."/>
            <person name="Iwasaki W."/>
        </authorList>
    </citation>
    <scope>NUCLEOTIDE SEQUENCE [LARGE SCALE GENOMIC DNA]</scope>
    <source>
        <strain evidence="6 7">NBRC 108759</strain>
    </source>
</reference>
<dbReference type="InterPro" id="IPR001638">
    <property type="entry name" value="Solute-binding_3/MltF_N"/>
</dbReference>
<keyword evidence="7" id="KW-1185">Reference proteome</keyword>
<proteinExistence type="predicted"/>
<feature type="chain" id="PRO_5015615105" evidence="4">
    <location>
        <begin position="20"/>
        <end position="492"/>
    </location>
</feature>
<dbReference type="Pfam" id="PF01464">
    <property type="entry name" value="SLT"/>
    <property type="match status" value="1"/>
</dbReference>
<dbReference type="InterPro" id="IPR008258">
    <property type="entry name" value="Transglycosylase_SLT_dom_1"/>
</dbReference>
<dbReference type="PROSITE" id="PS51257">
    <property type="entry name" value="PROKAR_LIPOPROTEIN"/>
    <property type="match status" value="1"/>
</dbReference>
<accession>A0A2S7WLY9</accession>
<sequence length="492" mass="57242">MYLKHSIRLLLLLSFLSVACNKSKKNKLPKAEVYNSIVANSSNRDLNDIKKDGVLRALVVYSSTSYFLYKGQAMGFEYELLQRLAKHLNLKLEIIVSDDLDSQFEVLNKGEVDLIAHGMTITNQRKWEVDFTEYLYLTKQVLVQKKPDNFRTISWGALQKQLIDDPIDLIGDTVSIRRNSAYYERLMSLSNEIGGKIYIDTLDSRLSTAEIMDMVADGEIKYTIADENLARINASSNPILKIDVPISFSQRIAWVTRKKSVDFRNAVNNWILQQRKKTSYFVIYNKYFKNKRFFKRRIKSDYYSLTNNQISKYDDLIKKYTEKLGWDWRLLASQVYQESKFDPKAKSWAGAKGLMQVMPGTAKDLGIKDITNPIESIRGGTTYLNQIYERFTDITDELNRTKLTLASFNCGYGHVRDAQRLAEANGLNPLIWENNVEKALLDLRLPINYNKDFIKYGYVRGREPVNYVNQIYERYQHYKQFISEKENELIAE</sequence>
<comment type="subcellular location">
    <subcellularLocation>
        <location evidence="1">Cell outer membrane</location>
        <topology evidence="1">Peripheral membrane protein</topology>
    </subcellularLocation>
</comment>
<dbReference type="OrthoDB" id="9815002at2"/>
<dbReference type="SMART" id="SM00062">
    <property type="entry name" value="PBPb"/>
    <property type="match status" value="1"/>
</dbReference>
<dbReference type="PANTHER" id="PTHR35936">
    <property type="entry name" value="MEMBRANE-BOUND LYTIC MUREIN TRANSGLYCOSYLASE F"/>
    <property type="match status" value="1"/>
</dbReference>
<evidence type="ECO:0000256" key="4">
    <source>
        <dbReference type="SAM" id="SignalP"/>
    </source>
</evidence>
<evidence type="ECO:0000256" key="2">
    <source>
        <dbReference type="ARBA" id="ARBA00022729"/>
    </source>
</evidence>